<organism evidence="1 2">
    <name type="scientific">Trichogramma kaykai</name>
    <dbReference type="NCBI Taxonomy" id="54128"/>
    <lineage>
        <taxon>Eukaryota</taxon>
        <taxon>Metazoa</taxon>
        <taxon>Ecdysozoa</taxon>
        <taxon>Arthropoda</taxon>
        <taxon>Hexapoda</taxon>
        <taxon>Insecta</taxon>
        <taxon>Pterygota</taxon>
        <taxon>Neoptera</taxon>
        <taxon>Endopterygota</taxon>
        <taxon>Hymenoptera</taxon>
        <taxon>Apocrita</taxon>
        <taxon>Proctotrupomorpha</taxon>
        <taxon>Chalcidoidea</taxon>
        <taxon>Trichogrammatidae</taxon>
        <taxon>Trichogramma</taxon>
    </lineage>
</organism>
<name>A0ABD2VT03_9HYME</name>
<evidence type="ECO:0000313" key="1">
    <source>
        <dbReference type="EMBL" id="KAL3383804.1"/>
    </source>
</evidence>
<accession>A0ABD2VT03</accession>
<dbReference type="AlphaFoldDB" id="A0ABD2VT03"/>
<reference evidence="1 2" key="1">
    <citation type="journal article" date="2024" name="bioRxiv">
        <title>A reference genome for Trichogramma kaykai: A tiny desert-dwelling parasitoid wasp with competing sex-ratio distorters.</title>
        <authorList>
            <person name="Culotta J."/>
            <person name="Lindsey A.R."/>
        </authorList>
    </citation>
    <scope>NUCLEOTIDE SEQUENCE [LARGE SCALE GENOMIC DNA]</scope>
    <source>
        <strain evidence="1 2">KSX58</strain>
    </source>
</reference>
<protein>
    <submittedName>
        <fullName evidence="1">Uncharacterized protein</fullName>
    </submittedName>
</protein>
<dbReference type="EMBL" id="JBJJXI010000181">
    <property type="protein sequence ID" value="KAL3383804.1"/>
    <property type="molecule type" value="Genomic_DNA"/>
</dbReference>
<sequence>MSGVIIRLTALAVIGMMLRRMQMIRTRNNDYTDASLIPQYNYVPTPQKQQIGPWTLKKNAEKKERTSEKYRIKKFHCTLGCGNENLSRGARIRGDKVLSFKHFHTKSSIISKKINTLSQPSAFDTEYKLFCAASRVRRALLPPHRTMVYAATVFFPLHMRLYMCSFFNVRERTHNGEAFQKESRCMSGIVRQQEQHFSKVNIKARRVKSESSRKRESFECCYRAESSRNKRRQRVRASTWLLYSEQAQSAESSTDDKKCPTDSNFHLQDHSLWHQATLYASARKFTPRARDDYKKQNKHQKITIHKWNIYFQ</sequence>
<gene>
    <name evidence="1" type="ORF">TKK_020174</name>
</gene>
<comment type="caution">
    <text evidence="1">The sequence shown here is derived from an EMBL/GenBank/DDBJ whole genome shotgun (WGS) entry which is preliminary data.</text>
</comment>
<dbReference type="Proteomes" id="UP001627154">
    <property type="component" value="Unassembled WGS sequence"/>
</dbReference>
<proteinExistence type="predicted"/>
<evidence type="ECO:0000313" key="2">
    <source>
        <dbReference type="Proteomes" id="UP001627154"/>
    </source>
</evidence>
<keyword evidence="2" id="KW-1185">Reference proteome</keyword>